<proteinExistence type="predicted"/>
<evidence type="ECO:0000313" key="1">
    <source>
        <dbReference type="EMBL" id="KAH7918871.1"/>
    </source>
</evidence>
<organism evidence="1 2">
    <name type="scientific">Leucogyrophana mollusca</name>
    <dbReference type="NCBI Taxonomy" id="85980"/>
    <lineage>
        <taxon>Eukaryota</taxon>
        <taxon>Fungi</taxon>
        <taxon>Dikarya</taxon>
        <taxon>Basidiomycota</taxon>
        <taxon>Agaricomycotina</taxon>
        <taxon>Agaricomycetes</taxon>
        <taxon>Agaricomycetidae</taxon>
        <taxon>Boletales</taxon>
        <taxon>Boletales incertae sedis</taxon>
        <taxon>Leucogyrophana</taxon>
    </lineage>
</organism>
<sequence>MCAYFGFSSHIPRASFLPQVIRNISNHHVNVYFVAFTALVLQSALSVWSVFTTIAT</sequence>
<accession>A0ACB8B0Y2</accession>
<name>A0ACB8B0Y2_9AGAM</name>
<gene>
    <name evidence="1" type="ORF">BV22DRAFT_1041460</name>
</gene>
<dbReference type="Proteomes" id="UP000790709">
    <property type="component" value="Unassembled WGS sequence"/>
</dbReference>
<reference evidence="1" key="1">
    <citation type="journal article" date="2021" name="New Phytol.">
        <title>Evolutionary innovations through gain and loss of genes in the ectomycorrhizal Boletales.</title>
        <authorList>
            <person name="Wu G."/>
            <person name="Miyauchi S."/>
            <person name="Morin E."/>
            <person name="Kuo A."/>
            <person name="Drula E."/>
            <person name="Varga T."/>
            <person name="Kohler A."/>
            <person name="Feng B."/>
            <person name="Cao Y."/>
            <person name="Lipzen A."/>
            <person name="Daum C."/>
            <person name="Hundley H."/>
            <person name="Pangilinan J."/>
            <person name="Johnson J."/>
            <person name="Barry K."/>
            <person name="LaButti K."/>
            <person name="Ng V."/>
            <person name="Ahrendt S."/>
            <person name="Min B."/>
            <person name="Choi I.G."/>
            <person name="Park H."/>
            <person name="Plett J.M."/>
            <person name="Magnuson J."/>
            <person name="Spatafora J.W."/>
            <person name="Nagy L.G."/>
            <person name="Henrissat B."/>
            <person name="Grigoriev I.V."/>
            <person name="Yang Z.L."/>
            <person name="Xu J."/>
            <person name="Martin F.M."/>
        </authorList>
    </citation>
    <scope>NUCLEOTIDE SEQUENCE</scope>
    <source>
        <strain evidence="1">KUC20120723A-06</strain>
    </source>
</reference>
<comment type="caution">
    <text evidence="1">The sequence shown here is derived from an EMBL/GenBank/DDBJ whole genome shotgun (WGS) entry which is preliminary data.</text>
</comment>
<keyword evidence="2" id="KW-1185">Reference proteome</keyword>
<dbReference type="EMBL" id="MU266723">
    <property type="protein sequence ID" value="KAH7918871.1"/>
    <property type="molecule type" value="Genomic_DNA"/>
</dbReference>
<protein>
    <submittedName>
        <fullName evidence="1">Uncharacterized protein</fullName>
    </submittedName>
</protein>
<evidence type="ECO:0000313" key="2">
    <source>
        <dbReference type="Proteomes" id="UP000790709"/>
    </source>
</evidence>